<dbReference type="Pfam" id="PF01041">
    <property type="entry name" value="DegT_DnrJ_EryC1"/>
    <property type="match status" value="1"/>
</dbReference>
<dbReference type="GO" id="GO:0030170">
    <property type="term" value="F:pyridoxal phosphate binding"/>
    <property type="evidence" value="ECO:0007669"/>
    <property type="project" value="TreeGrafter"/>
</dbReference>
<evidence type="ECO:0000313" key="6">
    <source>
        <dbReference type="EMBL" id="KJJ85940.1"/>
    </source>
</evidence>
<reference evidence="6 7" key="1">
    <citation type="submission" date="2015-02" db="EMBL/GenBank/DDBJ databases">
        <title>Single-cell genomics of uncultivated deep-branching MTB reveals a conserved set of magnetosome genes.</title>
        <authorList>
            <person name="Kolinko S."/>
            <person name="Richter M."/>
            <person name="Glockner F.O."/>
            <person name="Brachmann A."/>
            <person name="Schuler D."/>
        </authorList>
    </citation>
    <scope>NUCLEOTIDE SEQUENCE [LARGE SCALE GENOMIC DNA]</scope>
    <source>
        <strain evidence="6">SKK-01</strain>
    </source>
</reference>
<dbReference type="Gene3D" id="3.90.1150.10">
    <property type="entry name" value="Aspartate Aminotransferase, domain 1"/>
    <property type="match status" value="1"/>
</dbReference>
<accession>A0A0F0CWW2</accession>
<dbReference type="InterPro" id="IPR015424">
    <property type="entry name" value="PyrdxlP-dep_Trfase"/>
</dbReference>
<dbReference type="PANTHER" id="PTHR30244">
    <property type="entry name" value="TRANSAMINASE"/>
    <property type="match status" value="1"/>
</dbReference>
<dbReference type="EMBL" id="JYNY01000037">
    <property type="protein sequence ID" value="KJJ85940.1"/>
    <property type="molecule type" value="Genomic_DNA"/>
</dbReference>
<dbReference type="Gene3D" id="3.40.640.10">
    <property type="entry name" value="Type I PLP-dependent aspartate aminotransferase-like (Major domain)"/>
    <property type="match status" value="1"/>
</dbReference>
<comment type="caution">
    <text evidence="6">The sequence shown here is derived from an EMBL/GenBank/DDBJ whole genome shotgun (WGS) entry which is preliminary data.</text>
</comment>
<dbReference type="PATRIC" id="fig|1609969.3.peg.233"/>
<evidence type="ECO:0000256" key="4">
    <source>
        <dbReference type="PIRSR" id="PIRSR000390-2"/>
    </source>
</evidence>
<feature type="modified residue" description="N6-(pyridoxal phosphate)lysine" evidence="4">
    <location>
        <position position="219"/>
    </location>
</feature>
<evidence type="ECO:0000256" key="5">
    <source>
        <dbReference type="RuleBase" id="RU004508"/>
    </source>
</evidence>
<feature type="active site" description="Proton acceptor" evidence="3">
    <location>
        <position position="219"/>
    </location>
</feature>
<evidence type="ECO:0000256" key="1">
    <source>
        <dbReference type="ARBA" id="ARBA00022898"/>
    </source>
</evidence>
<comment type="similarity">
    <text evidence="2 5">Belongs to the DegT/DnrJ/EryC1 family.</text>
</comment>
<dbReference type="CDD" id="cd00616">
    <property type="entry name" value="AHBA_syn"/>
    <property type="match status" value="1"/>
</dbReference>
<dbReference type="PIRSF" id="PIRSF000390">
    <property type="entry name" value="PLP_StrS"/>
    <property type="match status" value="1"/>
</dbReference>
<dbReference type="GO" id="GO:0008483">
    <property type="term" value="F:transaminase activity"/>
    <property type="evidence" value="ECO:0007669"/>
    <property type="project" value="TreeGrafter"/>
</dbReference>
<dbReference type="InterPro" id="IPR000653">
    <property type="entry name" value="DegT/StrS_aminotransferase"/>
</dbReference>
<keyword evidence="1 4" id="KW-0663">Pyridoxal phosphate</keyword>
<proteinExistence type="inferred from homology"/>
<gene>
    <name evidence="6" type="ORF">OMAG_000193</name>
</gene>
<evidence type="ECO:0000256" key="3">
    <source>
        <dbReference type="PIRSR" id="PIRSR000390-1"/>
    </source>
</evidence>
<protein>
    <submittedName>
        <fullName evidence="6">Pleiotropic regulatory protein</fullName>
    </submittedName>
</protein>
<evidence type="ECO:0000313" key="7">
    <source>
        <dbReference type="Proteomes" id="UP000033428"/>
    </source>
</evidence>
<name>A0A0F0CWW2_9BACT</name>
<dbReference type="SUPFAM" id="SSF53383">
    <property type="entry name" value="PLP-dependent transferases"/>
    <property type="match status" value="1"/>
</dbReference>
<dbReference type="InterPro" id="IPR015421">
    <property type="entry name" value="PyrdxlP-dep_Trfase_major"/>
</dbReference>
<dbReference type="GO" id="GO:0000271">
    <property type="term" value="P:polysaccharide biosynthetic process"/>
    <property type="evidence" value="ECO:0007669"/>
    <property type="project" value="TreeGrafter"/>
</dbReference>
<dbReference type="InterPro" id="IPR015422">
    <property type="entry name" value="PyrdxlP-dep_Trfase_small"/>
</dbReference>
<dbReference type="AlphaFoldDB" id="A0A0F0CWW2"/>
<organism evidence="6 7">
    <name type="scientific">Candidatus Omnitrophus magneticus</name>
    <dbReference type="NCBI Taxonomy" id="1609969"/>
    <lineage>
        <taxon>Bacteria</taxon>
        <taxon>Pseudomonadati</taxon>
        <taxon>Candidatus Omnitrophota</taxon>
        <taxon>Candidatus Omnitrophus</taxon>
    </lineage>
</organism>
<sequence length="403" mass="44618">MSENTPQVLIPFVDINTPHSVLAEELKATFNTIMNSGGFIGGQFLDDFEADFARFCNVKHCIGVANGTDAIQLAVMTAGVNKGDVVITVPNTFIATAEAISLAGAVPDFVDVNEQTNNISIEKLTNYIEDHCQWDDATATLIHKKTGRAVTAIIPVHLYGQMADMDPIMELGKKYNLKIIEDACQAHGAQYLSKNGGQEKWLTAGSCGISGAFSFYPSKNLGAFGDAGAMVTNDEKISKAVKILRNHGQTTRNVHDVEGYNSRLDAIQAALLQIKLRYLSMWNEKRIQNAKRYNALLNAINEIKVPEYPIWTKCVYHLYVIRTSKRNELQAYLRSKGVSAEIHYPTPIHLQKAYSWLGYGEGAFPIAEKLAKEILSLPMYPDLTVEHQERVTDLIKDFFGVVG</sequence>
<keyword evidence="7" id="KW-1185">Reference proteome</keyword>
<dbReference type="PANTHER" id="PTHR30244:SF36">
    <property type="entry name" value="3-OXO-GLUCOSE-6-PHOSPHATE:GLUTAMATE AMINOTRANSFERASE"/>
    <property type="match status" value="1"/>
</dbReference>
<evidence type="ECO:0000256" key="2">
    <source>
        <dbReference type="ARBA" id="ARBA00037999"/>
    </source>
</evidence>
<dbReference type="Proteomes" id="UP000033428">
    <property type="component" value="Unassembled WGS sequence"/>
</dbReference>